<dbReference type="InterPro" id="IPR001227">
    <property type="entry name" value="Ac_transferase_dom_sf"/>
</dbReference>
<proteinExistence type="predicted"/>
<dbReference type="Proteomes" id="UP001596074">
    <property type="component" value="Unassembled WGS sequence"/>
</dbReference>
<dbReference type="SMART" id="SM00825">
    <property type="entry name" value="PKS_KS"/>
    <property type="match status" value="2"/>
</dbReference>
<dbReference type="InterPro" id="IPR016035">
    <property type="entry name" value="Acyl_Trfase/lysoPLipase"/>
</dbReference>
<feature type="non-terminal residue" evidence="10">
    <location>
        <position position="2368"/>
    </location>
</feature>
<dbReference type="Pfam" id="PF18369">
    <property type="entry name" value="PKS_DE"/>
    <property type="match status" value="1"/>
</dbReference>
<comment type="caution">
    <text evidence="10">The sequence shown here is derived from an EMBL/GenBank/DDBJ whole genome shotgun (WGS) entry which is preliminary data.</text>
</comment>
<dbReference type="InterPro" id="IPR016039">
    <property type="entry name" value="Thiolase-like"/>
</dbReference>
<dbReference type="InterPro" id="IPR014030">
    <property type="entry name" value="Ketoacyl_synth_N"/>
</dbReference>
<dbReference type="SMART" id="SM00822">
    <property type="entry name" value="PKS_KR"/>
    <property type="match status" value="1"/>
</dbReference>
<dbReference type="InterPro" id="IPR032821">
    <property type="entry name" value="PKS_assoc"/>
</dbReference>
<dbReference type="InterPro" id="IPR041618">
    <property type="entry name" value="PKS_DE"/>
</dbReference>
<dbReference type="SUPFAM" id="SSF53901">
    <property type="entry name" value="Thiolase-like"/>
    <property type="match status" value="2"/>
</dbReference>
<dbReference type="InterPro" id="IPR036291">
    <property type="entry name" value="NAD(P)-bd_dom_sf"/>
</dbReference>
<dbReference type="Gene3D" id="6.10.140.1830">
    <property type="match status" value="1"/>
</dbReference>
<dbReference type="Pfam" id="PF00109">
    <property type="entry name" value="ketoacyl-synt"/>
    <property type="match status" value="2"/>
</dbReference>
<gene>
    <name evidence="10" type="ORF">ACFPZN_50435</name>
</gene>
<dbReference type="InterPro" id="IPR018201">
    <property type="entry name" value="Ketoacyl_synth_AS"/>
</dbReference>
<dbReference type="SUPFAM" id="SSF51735">
    <property type="entry name" value="NAD(P)-binding Rossmann-fold domains"/>
    <property type="match status" value="2"/>
</dbReference>
<evidence type="ECO:0000256" key="5">
    <source>
        <dbReference type="ARBA" id="ARBA00023194"/>
    </source>
</evidence>
<keyword evidence="5" id="KW-0045">Antibiotic biosynthesis</keyword>
<evidence type="ECO:0000259" key="8">
    <source>
        <dbReference type="PROSITE" id="PS50075"/>
    </source>
</evidence>
<dbReference type="InterPro" id="IPR013968">
    <property type="entry name" value="PKS_KR"/>
</dbReference>
<feature type="domain" description="Ketosynthase family 3 (KS3)" evidence="9">
    <location>
        <begin position="1561"/>
        <end position="1975"/>
    </location>
</feature>
<dbReference type="PROSITE" id="PS00012">
    <property type="entry name" value="PHOSPHOPANTETHEINE"/>
    <property type="match status" value="1"/>
</dbReference>
<dbReference type="EMBL" id="JBHSON010000127">
    <property type="protein sequence ID" value="MFC5753888.1"/>
    <property type="molecule type" value="Genomic_DNA"/>
</dbReference>
<keyword evidence="11" id="KW-1185">Reference proteome</keyword>
<dbReference type="PROSITE" id="PS00606">
    <property type="entry name" value="KS3_1"/>
    <property type="match status" value="2"/>
</dbReference>
<dbReference type="InterPro" id="IPR014031">
    <property type="entry name" value="Ketoacyl_synth_C"/>
</dbReference>
<dbReference type="InterPro" id="IPR015083">
    <property type="entry name" value="NorB/c/GfsB-D-like_docking"/>
</dbReference>
<dbReference type="CDD" id="cd08952">
    <property type="entry name" value="KR_1_SDR_x"/>
    <property type="match status" value="1"/>
</dbReference>
<dbReference type="InterPro" id="IPR057326">
    <property type="entry name" value="KR_dom"/>
</dbReference>
<dbReference type="PANTHER" id="PTHR43775:SF51">
    <property type="entry name" value="INACTIVE PHENOLPHTHIOCEROL SYNTHESIS POLYKETIDE SYNTHASE TYPE I PKS1-RELATED"/>
    <property type="match status" value="1"/>
</dbReference>
<dbReference type="Gene3D" id="3.40.366.10">
    <property type="entry name" value="Malonyl-Coenzyme A Acyl Carrier Protein, domain 2"/>
    <property type="match status" value="2"/>
</dbReference>
<dbReference type="InterPro" id="IPR036736">
    <property type="entry name" value="ACP-like_sf"/>
</dbReference>
<dbReference type="PROSITE" id="PS50075">
    <property type="entry name" value="CARRIER"/>
    <property type="match status" value="1"/>
</dbReference>
<dbReference type="Gene3D" id="3.40.47.10">
    <property type="match status" value="2"/>
</dbReference>
<evidence type="ECO:0000256" key="4">
    <source>
        <dbReference type="ARBA" id="ARBA00022679"/>
    </source>
</evidence>
<evidence type="ECO:0000259" key="9">
    <source>
        <dbReference type="PROSITE" id="PS52004"/>
    </source>
</evidence>
<dbReference type="Gene3D" id="3.30.70.3290">
    <property type="match status" value="2"/>
</dbReference>
<protein>
    <submittedName>
        <fullName evidence="10">Type I polyketide synthase</fullName>
    </submittedName>
</protein>
<keyword evidence="4" id="KW-0808">Transferase</keyword>
<sequence length="2368" mass="249522">MPNADDKLVRALRSALKENERLRQANLEVTAASNEAIAIIGMGCRFPGGVRTPREFWRLLADGADAVSPFPADRGWDPALYDPDPERGGRSYTREGGFLHDAAEFDPAFFGISPRDAVGIDPQQRLLLEVSWETLESAGVVPGALRGTDTGVFAGVMHGDYGARLSKVPTNLEANIGIGSAGSVLSGRIAYTFGLQGPAVTVDTACSSSLVALHLATQSLRRGECSLALAGGATVMATPSVFLQFSRQRGLAPDGRSKPFAEGADGLGWGEGVGVLLLERLSDALRNGRRVLAVLRGTAVNQDGASHGLTAPNGPSQERVIRQALANAGVSATDVDVVEGHGTGTRLGDPIEAQALLATYGQGRSADRALLLGSVKSNIGHAQAAAGVAGVIKMVLAMRHAVVPGSLHVDAPSSRVDWSSGAIELATEAVPWEVDGRPRRAGVSSFGISGTNTHVILEEAPEEAAAAPPERTSRQEGPVLLPLSARNADALREQAARLVPLLEERPDLDPADVGFSLANTRTAMEHRAVVVGDGPADLLRGLKALAEGAPDAVVVPGTVTRGSVAVLFSGQGAQRLGMGRELYEAFPVFASAFDEVCGGFAGLLDEPLREVVWEREDLIDQTVFTQAGLFAFEVASFRLLESWGVSADFVGGHSIGELAAAHVAGVWSLEDACKVVAARGRLMQALPDGGVMVAVRASEAEVTPLLGDGVGLAAVNGPESVVLSGARDAVQAVVGELEARGIRTTRLRVSHAFHSALMDPMLEEFGAVLEGVEYGRPRIPMVSNLTGRMVDAGEVTDPRYWVRHVRETVRFCDGVRALEAEGVARFVEVGPSAVLSASGPECLEGDEVGFVALWRKDEPEVRAFSRGMARLWSAGVALDWQTIFNAAERRPVEDLPTYPFQRQHYWLYDSAEAAADTEDSGFWTAVEQGDAEGLGRTLGIADGDDEEALRSLLPKLSSWRRLRDDQSTVDGWRYRIDWRALPDTAVPQSPQRWLIVVPDGHARHALVPDPSLLEKRGITAVTLEPAESDRSGLAARIDDLEAKGGPFDRVLSLLALDDEPHPEHPAVARRLANTVLLVRALDDSGIKAPLWVGTSGAVSVGAADPGPEPGQAGLWGLGRSICLERPGRWGGLVDLPAHLDDRTLDRFVGVVAGDSSEDQVVVRASGLFGCRLRPAPLPDASSPPPAWRPRGSVLVTGGTGGIGAAVARRLAENGAGHLVLTSRRGAAAPGADRLAAEVEAAGARVSIVACDVTDRSTLSDLLAEHEVTAVFHTAGVGGQGGLDEFNAADAAAVLGAKVTGAELLDELLDRELDAFVCFSSVAGIWGGAAEAVYAAANASLDALARRRRARGLKASTVAFGLWAGEGMASGLDIDQKLIQQGIRAMAPPLALLALGRALDHDDPEVVIADIDWERFAPIFTALRPSPLLAGIPEVERLLNAPEAAPEAATEKSGLAARLAGLPDARREQALLEIVRAEAAAVLQHASIEAVPADRAFRDIGFESVTAVELRNRLNAATGLTLPATLTFDQPNAAAVARYIKGLLTDDGPRRATAVAVAAPVDEPIAIVAMGCRYPGGVRSPEDLWRLVDRGEDAMSDFPRDRGWDVDRLYDPEPGLPGKHYARAGGFLDDVAGFDAEFFGISPREARLLDPQQRLLLESSWEALENAGIDPASTHGDQIGVFVGTNNLQDYLVDVNNSTSVLSGRISYTFGWEGPSVAVDTACSSSLVAMHLAAQSLRQGECSLALAGGVTVMATPQPFIHFSRQRGLAPDGRCKAFSAAADGTGWAEGAGVLVLERLSDARRNGHRVLALLRGSAVNQDGASNGLTAPNGPSQERVIRQALANAGLSASDVDVVEGHGTGTRLGDPIEAQALLATYGQDRPGGRPLLLGSVKSNIGHAQAAAGVAGVIKMVQAMRQGIVPKSLHLDAPSGEVDWSSGAVQLLTEAVPWEADDRPRRAGVSSFGVSGTNAHVIVEEMPEEEPAATAEPAGEVLPVVPWAVSARSTDALREQASRLASWLDERPELDLVDVGFSLATTRSAMHHRAVVVGADRDELIAGLTELAGNAAPRTDDLPGGRTAVLFSGQGAQRSGMGRELYESFPVFASAFDEVCAEFDGLLDGSLREVVWERPDLIDQTVFTQAGLFAFEVALFRLLESWGVRPDYVGGHSIGELVAAHVAGVWSLEDACKVVAARGRLMQALPEGGAMVAVAAAEEDVTPLLEGGVEIAAVNGPASVVISGDQDAVASVAKALEERGVKATRLRVSHAFHSAHMDPMLEDFAKELASVQSHAPRLGLVSNLTGRLVESDEVTTPEYWVRHVRETVRFCDGVRALEAEGVAHFVEVGPSAVLSATGAGEFIPVSRKDQPEVS</sequence>
<dbReference type="InterPro" id="IPR050091">
    <property type="entry name" value="PKS_NRPS_Biosynth_Enz"/>
</dbReference>
<dbReference type="RefSeq" id="WP_378291392.1">
    <property type="nucleotide sequence ID" value="NZ_JBHSON010000127.1"/>
</dbReference>
<evidence type="ECO:0000256" key="7">
    <source>
        <dbReference type="ARBA" id="ARBA00023315"/>
    </source>
</evidence>
<dbReference type="SMART" id="SM00823">
    <property type="entry name" value="PKS_PP"/>
    <property type="match status" value="1"/>
</dbReference>
<dbReference type="InterPro" id="IPR020841">
    <property type="entry name" value="PKS_Beta-ketoAc_synthase_dom"/>
</dbReference>
<keyword evidence="3" id="KW-0597">Phosphoprotein</keyword>
<evidence type="ECO:0000256" key="1">
    <source>
        <dbReference type="ARBA" id="ARBA00001957"/>
    </source>
</evidence>
<dbReference type="Gene3D" id="3.40.50.720">
    <property type="entry name" value="NAD(P)-binding Rossmann-like Domain"/>
    <property type="match status" value="1"/>
</dbReference>
<dbReference type="InterPro" id="IPR009081">
    <property type="entry name" value="PP-bd_ACP"/>
</dbReference>
<dbReference type="Pfam" id="PF08990">
    <property type="entry name" value="Docking"/>
    <property type="match status" value="1"/>
</dbReference>
<evidence type="ECO:0000256" key="3">
    <source>
        <dbReference type="ARBA" id="ARBA00022553"/>
    </source>
</evidence>
<dbReference type="SUPFAM" id="SSF47336">
    <property type="entry name" value="ACP-like"/>
    <property type="match status" value="1"/>
</dbReference>
<dbReference type="SUPFAM" id="SSF52151">
    <property type="entry name" value="FabD/lysophospholipase-like"/>
    <property type="match status" value="2"/>
</dbReference>
<evidence type="ECO:0000256" key="2">
    <source>
        <dbReference type="ARBA" id="ARBA00022450"/>
    </source>
</evidence>
<dbReference type="CDD" id="cd00833">
    <property type="entry name" value="PKS"/>
    <property type="match status" value="2"/>
</dbReference>
<dbReference type="InterPro" id="IPR016036">
    <property type="entry name" value="Malonyl_transacylase_ACP-bd"/>
</dbReference>
<dbReference type="InterPro" id="IPR020806">
    <property type="entry name" value="PKS_PP-bd"/>
</dbReference>
<feature type="domain" description="Ketosynthase family 3 (KS3)" evidence="9">
    <location>
        <begin position="34"/>
        <end position="459"/>
    </location>
</feature>
<dbReference type="Gene3D" id="1.10.1200.10">
    <property type="entry name" value="ACP-like"/>
    <property type="match status" value="1"/>
</dbReference>
<accession>A0ABW1AHE5</accession>
<reference evidence="11" key="1">
    <citation type="journal article" date="2019" name="Int. J. Syst. Evol. Microbiol.">
        <title>The Global Catalogue of Microorganisms (GCM) 10K type strain sequencing project: providing services to taxonomists for standard genome sequencing and annotation.</title>
        <authorList>
            <consortium name="The Broad Institute Genomics Platform"/>
            <consortium name="The Broad Institute Genome Sequencing Center for Infectious Disease"/>
            <person name="Wu L."/>
            <person name="Ma J."/>
        </authorList>
    </citation>
    <scope>NUCLEOTIDE SEQUENCE [LARGE SCALE GENOMIC DNA]</scope>
    <source>
        <strain evidence="11">KCTC 42087</strain>
    </source>
</reference>
<dbReference type="SUPFAM" id="SSF55048">
    <property type="entry name" value="Probable ACP-binding domain of malonyl-CoA ACP transacylase"/>
    <property type="match status" value="2"/>
</dbReference>
<dbReference type="InterPro" id="IPR014043">
    <property type="entry name" value="Acyl_transferase_dom"/>
</dbReference>
<dbReference type="SMART" id="SM01294">
    <property type="entry name" value="PKS_PP_betabranch"/>
    <property type="match status" value="1"/>
</dbReference>
<evidence type="ECO:0000313" key="10">
    <source>
        <dbReference type="EMBL" id="MFC5753888.1"/>
    </source>
</evidence>
<feature type="domain" description="Carrier" evidence="8">
    <location>
        <begin position="1468"/>
        <end position="1543"/>
    </location>
</feature>
<evidence type="ECO:0000313" key="11">
    <source>
        <dbReference type="Proteomes" id="UP001596074"/>
    </source>
</evidence>
<dbReference type="PANTHER" id="PTHR43775">
    <property type="entry name" value="FATTY ACID SYNTHASE"/>
    <property type="match status" value="1"/>
</dbReference>
<name>A0ABW1AHE5_9ACTN</name>
<dbReference type="Pfam" id="PF16197">
    <property type="entry name" value="KAsynt_C_assoc"/>
    <property type="match status" value="2"/>
</dbReference>
<dbReference type="Pfam" id="PF02801">
    <property type="entry name" value="Ketoacyl-synt_C"/>
    <property type="match status" value="2"/>
</dbReference>
<dbReference type="Pfam" id="PF00698">
    <property type="entry name" value="Acyl_transf_1"/>
    <property type="match status" value="2"/>
</dbReference>
<dbReference type="NCBIfam" id="NF045894">
    <property type="entry name" value="PKS_plus_SDR"/>
    <property type="match status" value="1"/>
</dbReference>
<keyword evidence="7" id="KW-0012">Acyltransferase</keyword>
<comment type="cofactor">
    <cofactor evidence="1">
        <name>pantetheine 4'-phosphate</name>
        <dbReference type="ChEBI" id="CHEBI:47942"/>
    </cofactor>
</comment>
<dbReference type="PROSITE" id="PS52004">
    <property type="entry name" value="KS3_2"/>
    <property type="match status" value="2"/>
</dbReference>
<dbReference type="Pfam" id="PF08659">
    <property type="entry name" value="KR"/>
    <property type="match status" value="1"/>
</dbReference>
<keyword evidence="6" id="KW-0511">Multifunctional enzyme</keyword>
<evidence type="ECO:0000256" key="6">
    <source>
        <dbReference type="ARBA" id="ARBA00023268"/>
    </source>
</evidence>
<keyword evidence="2" id="KW-0596">Phosphopantetheine</keyword>
<dbReference type="Pfam" id="PF00550">
    <property type="entry name" value="PP-binding"/>
    <property type="match status" value="1"/>
</dbReference>
<dbReference type="SMART" id="SM00827">
    <property type="entry name" value="PKS_AT"/>
    <property type="match status" value="2"/>
</dbReference>
<dbReference type="InterPro" id="IPR006162">
    <property type="entry name" value="Ppantetheine_attach_site"/>
</dbReference>
<organism evidence="10 11">
    <name type="scientific">Actinomadura rugatobispora</name>
    <dbReference type="NCBI Taxonomy" id="1994"/>
    <lineage>
        <taxon>Bacteria</taxon>
        <taxon>Bacillati</taxon>
        <taxon>Actinomycetota</taxon>
        <taxon>Actinomycetes</taxon>
        <taxon>Streptosporangiales</taxon>
        <taxon>Thermomonosporaceae</taxon>
        <taxon>Actinomadura</taxon>
    </lineage>
</organism>